<name>A0A2P2KR89_RHIMU</name>
<accession>A0A2P2KR89</accession>
<proteinExistence type="predicted"/>
<organism evidence="2">
    <name type="scientific">Rhizophora mucronata</name>
    <name type="common">Asiatic mangrove</name>
    <dbReference type="NCBI Taxonomy" id="61149"/>
    <lineage>
        <taxon>Eukaryota</taxon>
        <taxon>Viridiplantae</taxon>
        <taxon>Streptophyta</taxon>
        <taxon>Embryophyta</taxon>
        <taxon>Tracheophyta</taxon>
        <taxon>Spermatophyta</taxon>
        <taxon>Magnoliopsida</taxon>
        <taxon>eudicotyledons</taxon>
        <taxon>Gunneridae</taxon>
        <taxon>Pentapetalae</taxon>
        <taxon>rosids</taxon>
        <taxon>fabids</taxon>
        <taxon>Malpighiales</taxon>
        <taxon>Rhizophoraceae</taxon>
        <taxon>Rhizophora</taxon>
    </lineage>
</organism>
<dbReference type="AlphaFoldDB" id="A0A2P2KR89"/>
<sequence length="108" mass="12197">MLKGLKCFLQCSFHLICQILMRVINLERIPTLGSKNWNQDEETQKVPKGLKHFPQCSFHIIYQTLMSFKKYNNVQGGQSRVISLAVNSSDSSNTCSTPCNLQNGAQMS</sequence>
<protein>
    <submittedName>
        <fullName evidence="2">Uncharacterized protein</fullName>
    </submittedName>
</protein>
<evidence type="ECO:0000313" key="2">
    <source>
        <dbReference type="EMBL" id="MBX08207.1"/>
    </source>
</evidence>
<evidence type="ECO:0000256" key="1">
    <source>
        <dbReference type="SAM" id="MobiDB-lite"/>
    </source>
</evidence>
<feature type="region of interest" description="Disordered" evidence="1">
    <location>
        <begin position="87"/>
        <end position="108"/>
    </location>
</feature>
<dbReference type="EMBL" id="GGEC01027723">
    <property type="protein sequence ID" value="MBX08207.1"/>
    <property type="molecule type" value="Transcribed_RNA"/>
</dbReference>
<reference evidence="2" key="1">
    <citation type="submission" date="2018-02" db="EMBL/GenBank/DDBJ databases">
        <title>Rhizophora mucronata_Transcriptome.</title>
        <authorList>
            <person name="Meera S.P."/>
            <person name="Sreeshan A."/>
            <person name="Augustine A."/>
        </authorList>
    </citation>
    <scope>NUCLEOTIDE SEQUENCE</scope>
    <source>
        <tissue evidence="2">Leaf</tissue>
    </source>
</reference>